<gene>
    <name evidence="2" type="ORF">PQO03_11315</name>
</gene>
<reference evidence="2 3" key="1">
    <citation type="submission" date="2023-02" db="EMBL/GenBank/DDBJ databases">
        <title>Genome sequence of Lentisphaera profundi SAORIC-696.</title>
        <authorList>
            <person name="Kim e."/>
            <person name="Cho J.-C."/>
            <person name="Choi A."/>
            <person name="Kang I."/>
        </authorList>
    </citation>
    <scope>NUCLEOTIDE SEQUENCE [LARGE SCALE GENOMIC DNA]</scope>
    <source>
        <strain evidence="2 3">SAORIC-696</strain>
    </source>
</reference>
<dbReference type="Pfam" id="PF06283">
    <property type="entry name" value="ThuA"/>
    <property type="match status" value="1"/>
</dbReference>
<accession>A0ABY7VTT1</accession>
<dbReference type="RefSeq" id="WP_274150371.1">
    <property type="nucleotide sequence ID" value="NZ_CP117811.1"/>
</dbReference>
<evidence type="ECO:0000259" key="1">
    <source>
        <dbReference type="Pfam" id="PF06283"/>
    </source>
</evidence>
<dbReference type="SUPFAM" id="SSF52317">
    <property type="entry name" value="Class I glutamine amidotransferase-like"/>
    <property type="match status" value="1"/>
</dbReference>
<protein>
    <submittedName>
        <fullName evidence="2">ThuA domain-containing protein</fullName>
    </submittedName>
</protein>
<feature type="domain" description="ThuA-like" evidence="1">
    <location>
        <begin position="44"/>
        <end position="292"/>
    </location>
</feature>
<dbReference type="EMBL" id="CP117811">
    <property type="protein sequence ID" value="WDE96297.1"/>
    <property type="molecule type" value="Genomic_DNA"/>
</dbReference>
<dbReference type="Proteomes" id="UP001214250">
    <property type="component" value="Chromosome 1"/>
</dbReference>
<proteinExistence type="predicted"/>
<evidence type="ECO:0000313" key="2">
    <source>
        <dbReference type="EMBL" id="WDE96297.1"/>
    </source>
</evidence>
<organism evidence="2 3">
    <name type="scientific">Lentisphaera profundi</name>
    <dbReference type="NCBI Taxonomy" id="1658616"/>
    <lineage>
        <taxon>Bacteria</taxon>
        <taxon>Pseudomonadati</taxon>
        <taxon>Lentisphaerota</taxon>
        <taxon>Lentisphaeria</taxon>
        <taxon>Lentisphaerales</taxon>
        <taxon>Lentisphaeraceae</taxon>
        <taxon>Lentisphaera</taxon>
    </lineage>
</organism>
<keyword evidence="3" id="KW-1185">Reference proteome</keyword>
<name>A0ABY7VTT1_9BACT</name>
<dbReference type="InterPro" id="IPR029062">
    <property type="entry name" value="Class_I_gatase-like"/>
</dbReference>
<evidence type="ECO:0000313" key="3">
    <source>
        <dbReference type="Proteomes" id="UP001214250"/>
    </source>
</evidence>
<dbReference type="InterPro" id="IPR029010">
    <property type="entry name" value="ThuA-like"/>
</dbReference>
<sequence>MKKLITLCFISFSLFSAPDKYQKWLTKVEPLIPQKASIDAPKRKVLLFALATGYKHSVIPYVNVMMQSMADKTAAFDLTISSDISVFKKDSLKDFDAIVLNNNCSVSKERNLFRDVLINKKNQYGNKFTKLSDEERDAMALQLEQNLLDFVDDGKGLMVLHGAINMLNNSQRISKMTGGSFHYHPKFQTVHLTPLETDHPMLKAFGGKEVVYDDEPYILKNAYSDFNFKPLLEMDTSKLVKIKDSVKEMPRYMAWIKKHGKGRVFFSSPGHSEKTYERADFLQFYLDGLQYVLGDLKCDDTPIGK</sequence>
<dbReference type="PANTHER" id="PTHR40469">
    <property type="entry name" value="SECRETED GLYCOSYL HYDROLASE"/>
    <property type="match status" value="1"/>
</dbReference>
<dbReference type="Gene3D" id="3.40.50.880">
    <property type="match status" value="1"/>
</dbReference>
<dbReference type="PANTHER" id="PTHR40469:SF2">
    <property type="entry name" value="GALACTOSE-BINDING DOMAIN-LIKE SUPERFAMILY PROTEIN"/>
    <property type="match status" value="1"/>
</dbReference>